<evidence type="ECO:0000313" key="11">
    <source>
        <dbReference type="EMBL" id="PSR34679.1"/>
    </source>
</evidence>
<evidence type="ECO:0000256" key="9">
    <source>
        <dbReference type="HAMAP-Rule" id="MF_00134"/>
    </source>
</evidence>
<evidence type="ECO:0000313" key="12">
    <source>
        <dbReference type="Proteomes" id="UP000242972"/>
    </source>
</evidence>
<evidence type="ECO:0000256" key="5">
    <source>
        <dbReference type="ARBA" id="ARBA00022793"/>
    </source>
</evidence>
<comment type="similarity">
    <text evidence="3 9">Belongs to the TrpC family.</text>
</comment>
<evidence type="ECO:0000256" key="1">
    <source>
        <dbReference type="ARBA" id="ARBA00001633"/>
    </source>
</evidence>
<evidence type="ECO:0000256" key="8">
    <source>
        <dbReference type="ARBA" id="ARBA00023239"/>
    </source>
</evidence>
<dbReference type="NCBIfam" id="NF001377">
    <property type="entry name" value="PRK00278.2-4"/>
    <property type="match status" value="1"/>
</dbReference>
<dbReference type="GO" id="GO:0004640">
    <property type="term" value="F:phosphoribosylanthranilate isomerase activity"/>
    <property type="evidence" value="ECO:0007669"/>
    <property type="project" value="TreeGrafter"/>
</dbReference>
<reference evidence="11 12" key="1">
    <citation type="journal article" date="2014" name="BMC Genomics">
        <title>Comparison of environmental and isolate Sulfobacillus genomes reveals diverse carbon, sulfur, nitrogen, and hydrogen metabolisms.</title>
        <authorList>
            <person name="Justice N.B."/>
            <person name="Norman A."/>
            <person name="Brown C.T."/>
            <person name="Singh A."/>
            <person name="Thomas B.C."/>
            <person name="Banfield J.F."/>
        </authorList>
    </citation>
    <scope>NUCLEOTIDE SEQUENCE [LARGE SCALE GENOMIC DNA]</scope>
    <source>
        <strain evidence="11">AMDSBA4</strain>
    </source>
</reference>
<dbReference type="Proteomes" id="UP000242972">
    <property type="component" value="Unassembled WGS sequence"/>
</dbReference>
<evidence type="ECO:0000256" key="6">
    <source>
        <dbReference type="ARBA" id="ARBA00022822"/>
    </source>
</evidence>
<comment type="catalytic activity">
    <reaction evidence="1 9">
        <text>1-(2-carboxyphenylamino)-1-deoxy-D-ribulose 5-phosphate + H(+) = (1S,2R)-1-C-(indol-3-yl)glycerol 3-phosphate + CO2 + H2O</text>
        <dbReference type="Rhea" id="RHEA:23476"/>
        <dbReference type="ChEBI" id="CHEBI:15377"/>
        <dbReference type="ChEBI" id="CHEBI:15378"/>
        <dbReference type="ChEBI" id="CHEBI:16526"/>
        <dbReference type="ChEBI" id="CHEBI:58613"/>
        <dbReference type="ChEBI" id="CHEBI:58866"/>
        <dbReference type="EC" id="4.1.1.48"/>
    </reaction>
</comment>
<dbReference type="AlphaFoldDB" id="A0A2T2XJK5"/>
<proteinExistence type="inferred from homology"/>
<evidence type="ECO:0000256" key="2">
    <source>
        <dbReference type="ARBA" id="ARBA00004696"/>
    </source>
</evidence>
<keyword evidence="5 9" id="KW-0210">Decarboxylase</keyword>
<dbReference type="FunFam" id="3.20.20.70:FF:000024">
    <property type="entry name" value="Indole-3-glycerol phosphate synthase"/>
    <property type="match status" value="1"/>
</dbReference>
<dbReference type="PANTHER" id="PTHR22854">
    <property type="entry name" value="TRYPTOPHAN BIOSYNTHESIS PROTEIN"/>
    <property type="match status" value="1"/>
</dbReference>
<accession>A0A2T2XJK5</accession>
<evidence type="ECO:0000256" key="7">
    <source>
        <dbReference type="ARBA" id="ARBA00023141"/>
    </source>
</evidence>
<dbReference type="PANTHER" id="PTHR22854:SF2">
    <property type="entry name" value="INDOLE-3-GLYCEROL-PHOSPHATE SYNTHASE"/>
    <property type="match status" value="1"/>
</dbReference>
<keyword evidence="6 9" id="KW-0822">Tryptophan biosynthesis</keyword>
<dbReference type="InterPro" id="IPR045186">
    <property type="entry name" value="Indole-3-glycerol_P_synth"/>
</dbReference>
<name>A0A2T2XJK5_9FIRM</name>
<dbReference type="Gene3D" id="3.20.20.70">
    <property type="entry name" value="Aldolase class I"/>
    <property type="match status" value="1"/>
</dbReference>
<dbReference type="GO" id="GO:0000162">
    <property type="term" value="P:L-tryptophan biosynthetic process"/>
    <property type="evidence" value="ECO:0007669"/>
    <property type="project" value="UniProtKB-UniRule"/>
</dbReference>
<dbReference type="UniPathway" id="UPA00035">
    <property type="reaction ID" value="UER00043"/>
</dbReference>
<evidence type="ECO:0000256" key="3">
    <source>
        <dbReference type="ARBA" id="ARBA00008737"/>
    </source>
</evidence>
<evidence type="ECO:0000259" key="10">
    <source>
        <dbReference type="Pfam" id="PF00218"/>
    </source>
</evidence>
<dbReference type="HAMAP" id="MF_00134_B">
    <property type="entry name" value="IGPS_B"/>
    <property type="match status" value="1"/>
</dbReference>
<keyword evidence="7 9" id="KW-0057">Aromatic amino acid biosynthesis</keyword>
<organism evidence="11 12">
    <name type="scientific">Sulfobacillus benefaciens</name>
    <dbReference type="NCBI Taxonomy" id="453960"/>
    <lineage>
        <taxon>Bacteria</taxon>
        <taxon>Bacillati</taxon>
        <taxon>Bacillota</taxon>
        <taxon>Clostridia</taxon>
        <taxon>Eubacteriales</taxon>
        <taxon>Clostridiales Family XVII. Incertae Sedis</taxon>
        <taxon>Sulfobacillus</taxon>
    </lineage>
</organism>
<dbReference type="Pfam" id="PF00218">
    <property type="entry name" value="IGPS"/>
    <property type="match status" value="1"/>
</dbReference>
<dbReference type="InterPro" id="IPR011060">
    <property type="entry name" value="RibuloseP-bd_barrel"/>
</dbReference>
<dbReference type="InterPro" id="IPR013785">
    <property type="entry name" value="Aldolase_TIM"/>
</dbReference>
<comment type="caution">
    <text evidence="11">The sequence shown here is derived from an EMBL/GenBank/DDBJ whole genome shotgun (WGS) entry which is preliminary data.</text>
</comment>
<dbReference type="CDD" id="cd00331">
    <property type="entry name" value="IGPS"/>
    <property type="match status" value="1"/>
</dbReference>
<keyword evidence="8 9" id="KW-0456">Lyase</keyword>
<dbReference type="GO" id="GO:0004425">
    <property type="term" value="F:indole-3-glycerol-phosphate synthase activity"/>
    <property type="evidence" value="ECO:0007669"/>
    <property type="project" value="UniProtKB-UniRule"/>
</dbReference>
<evidence type="ECO:0000256" key="4">
    <source>
        <dbReference type="ARBA" id="ARBA00022605"/>
    </source>
</evidence>
<dbReference type="SUPFAM" id="SSF51366">
    <property type="entry name" value="Ribulose-phoshate binding barrel"/>
    <property type="match status" value="1"/>
</dbReference>
<protein>
    <recommendedName>
        <fullName evidence="9">Indole-3-glycerol phosphate synthase</fullName>
        <shortName evidence="9">IGPS</shortName>
        <ecNumber evidence="9">4.1.1.48</ecNumber>
    </recommendedName>
</protein>
<gene>
    <name evidence="9" type="primary">trpC</name>
    <name evidence="11" type="ORF">C7B46_04380</name>
</gene>
<dbReference type="InterPro" id="IPR013798">
    <property type="entry name" value="Indole-3-glycerol_P_synth_dom"/>
</dbReference>
<dbReference type="EMBL" id="PXYW01000007">
    <property type="protein sequence ID" value="PSR34679.1"/>
    <property type="molecule type" value="Genomic_DNA"/>
</dbReference>
<feature type="domain" description="Indole-3-glycerol phosphate synthase" evidence="10">
    <location>
        <begin position="3"/>
        <end position="247"/>
    </location>
</feature>
<dbReference type="EC" id="4.1.1.48" evidence="9"/>
<comment type="pathway">
    <text evidence="2 9">Amino-acid biosynthesis; L-tryptophan biosynthesis; L-tryptophan from chorismate: step 4/5.</text>
</comment>
<sequence>MFLDEILQSVDERVARLRPVQSYLRDAAQAMPPVRSLEAALTHGITRPAVIAECKHRSPSKGWFTECYDPVAQASRYQDLGASAISVLTEPHYFAGELVHLEAVRRCVKLPVLRKDFVRDEVQLFEARAAGADAALLIVRIIDDEERLKSLVETATGIGLETIVEVHSANEVGKAVAAGAKIIGINNRDLDTFDTRLGFSQEMAELVPPNVVKISESGIGSAADVTWLGEIGFAAVLVGESLMRGASILEALPRGDHR</sequence>
<keyword evidence="4 9" id="KW-0028">Amino-acid biosynthesis</keyword>